<evidence type="ECO:0000313" key="1">
    <source>
        <dbReference type="EMBL" id="AYV79061.1"/>
    </source>
</evidence>
<name>A0A3G4ZYI0_9VIRU</name>
<sequence>MFKYAIEKPSTQLPRKQLHVKTLQTSDTPDTPDKPDSKSLLSAKIDAAIVAAEENNVLLIEQLLRDDRAELNDAVFDLLKKQRKSALARIRINKRKDIFESIVAENMAVESIMACAAIASALDGIQELDFIDLKF</sequence>
<dbReference type="EMBL" id="MK072133">
    <property type="protein sequence ID" value="AYV79061.1"/>
    <property type="molecule type" value="Genomic_DNA"/>
</dbReference>
<reference evidence="1" key="1">
    <citation type="submission" date="2018-10" db="EMBL/GenBank/DDBJ databases">
        <title>Hidden diversity of soil giant viruses.</title>
        <authorList>
            <person name="Schulz F."/>
            <person name="Alteio L."/>
            <person name="Goudeau D."/>
            <person name="Ryan E.M."/>
            <person name="Malmstrom R.R."/>
            <person name="Blanchard J."/>
            <person name="Woyke T."/>
        </authorList>
    </citation>
    <scope>NUCLEOTIDE SEQUENCE</scope>
    <source>
        <strain evidence="1">FNV1</strain>
    </source>
</reference>
<organism evidence="1">
    <name type="scientific">Faunusvirus sp</name>
    <dbReference type="NCBI Taxonomy" id="2487766"/>
    <lineage>
        <taxon>Viruses</taxon>
        <taxon>Varidnaviria</taxon>
        <taxon>Bamfordvirae</taxon>
        <taxon>Nucleocytoviricota</taxon>
        <taxon>Megaviricetes</taxon>
        <taxon>Imitervirales</taxon>
        <taxon>Mimiviridae</taxon>
    </lineage>
</organism>
<protein>
    <submittedName>
        <fullName evidence="1">Uncharacterized protein</fullName>
    </submittedName>
</protein>
<gene>
    <name evidence="1" type="ORF">Faunusvirus2_8</name>
</gene>
<proteinExistence type="predicted"/>
<accession>A0A3G4ZYI0</accession>